<dbReference type="RefSeq" id="WP_051726393.1">
    <property type="nucleotide sequence ID" value="NZ_JBHEZZ010000023.1"/>
</dbReference>
<evidence type="ECO:0008006" key="4">
    <source>
        <dbReference type="Google" id="ProtNLM"/>
    </source>
</evidence>
<gene>
    <name evidence="2" type="ORF">ACEZDJ_31015</name>
</gene>
<keyword evidence="3" id="KW-1185">Reference proteome</keyword>
<evidence type="ECO:0000313" key="3">
    <source>
        <dbReference type="Proteomes" id="UP001592528"/>
    </source>
</evidence>
<dbReference type="InterPro" id="IPR027417">
    <property type="entry name" value="P-loop_NTPase"/>
</dbReference>
<proteinExistence type="predicted"/>
<organism evidence="2 3">
    <name type="scientific">Streptacidiphilus cavernicola</name>
    <dbReference type="NCBI Taxonomy" id="3342716"/>
    <lineage>
        <taxon>Bacteria</taxon>
        <taxon>Bacillati</taxon>
        <taxon>Actinomycetota</taxon>
        <taxon>Actinomycetes</taxon>
        <taxon>Kitasatosporales</taxon>
        <taxon>Streptomycetaceae</taxon>
        <taxon>Streptacidiphilus</taxon>
    </lineage>
</organism>
<sequence length="281" mass="29244">MSVIALVSAKSSAVTVSALALALSAPKRTLLAECDPAGGTIRAGYLQGHSTAAVGLHQLATAERSGTLADAFDQHLVPLDGTAGHRLLLPGLTDPTQAPALAGTWDQLVRMWPVLEGEGFDVVIDAGRLLVDGGELNASRFPAPLLRRADVVLLVLRQNLTQVVAAAPAVAALRRDLGLHGTGADALGLLLVSDQKSPNSSDISRHLGVGVLAQFDRDEATALALTHGPTGRGLTARAPLLRQARSSWEQINALATRRQVQLSPGGQASVYRSVQQAVTRG</sequence>
<evidence type="ECO:0000313" key="2">
    <source>
        <dbReference type="EMBL" id="MFC1405730.1"/>
    </source>
</evidence>
<reference evidence="2 3" key="1">
    <citation type="submission" date="2024-09" db="EMBL/GenBank/DDBJ databases">
        <authorList>
            <person name="Lee S.D."/>
        </authorList>
    </citation>
    <scope>NUCLEOTIDE SEQUENCE [LARGE SCALE GENOMIC DNA]</scope>
    <source>
        <strain evidence="2 3">N1-5</strain>
    </source>
</reference>
<feature type="signal peptide" evidence="1">
    <location>
        <begin position="1"/>
        <end position="20"/>
    </location>
</feature>
<dbReference type="Gene3D" id="3.40.50.300">
    <property type="entry name" value="P-loop containing nucleotide triphosphate hydrolases"/>
    <property type="match status" value="1"/>
</dbReference>
<comment type="caution">
    <text evidence="2">The sequence shown here is derived from an EMBL/GenBank/DDBJ whole genome shotgun (WGS) entry which is preliminary data.</text>
</comment>
<dbReference type="Proteomes" id="UP001592528">
    <property type="component" value="Unassembled WGS sequence"/>
</dbReference>
<feature type="chain" id="PRO_5047302628" description="ParA family protein" evidence="1">
    <location>
        <begin position="21"/>
        <end position="281"/>
    </location>
</feature>
<protein>
    <recommendedName>
        <fullName evidence="4">ParA family protein</fullName>
    </recommendedName>
</protein>
<dbReference type="SUPFAM" id="SSF52540">
    <property type="entry name" value="P-loop containing nucleoside triphosphate hydrolases"/>
    <property type="match status" value="1"/>
</dbReference>
<keyword evidence="1" id="KW-0732">Signal</keyword>
<dbReference type="EMBL" id="JBHEZZ010000023">
    <property type="protein sequence ID" value="MFC1405730.1"/>
    <property type="molecule type" value="Genomic_DNA"/>
</dbReference>
<evidence type="ECO:0000256" key="1">
    <source>
        <dbReference type="SAM" id="SignalP"/>
    </source>
</evidence>
<name>A0ABV6UW77_9ACTN</name>
<accession>A0ABV6UW77</accession>